<organism evidence="11 12">
    <name type="scientific">Mucor circinelloides f. lusitanicus</name>
    <name type="common">Mucor racemosus var. lusitanicus</name>
    <dbReference type="NCBI Taxonomy" id="29924"/>
    <lineage>
        <taxon>Eukaryota</taxon>
        <taxon>Fungi</taxon>
        <taxon>Fungi incertae sedis</taxon>
        <taxon>Mucoromycota</taxon>
        <taxon>Mucoromycotina</taxon>
        <taxon>Mucoromycetes</taxon>
        <taxon>Mucorales</taxon>
        <taxon>Mucorineae</taxon>
        <taxon>Mucoraceae</taxon>
        <taxon>Mucor</taxon>
    </lineage>
</organism>
<reference evidence="11 12" key="1">
    <citation type="submission" date="2019-09" db="EMBL/GenBank/DDBJ databases">
        <authorList>
            <consortium name="DOE Joint Genome Institute"/>
            <person name="Mondo S.J."/>
            <person name="Navarro-Mendoza M.I."/>
            <person name="Perez-Arques C."/>
            <person name="Panchal S."/>
            <person name="Nicolas F.E."/>
            <person name="Ganguly P."/>
            <person name="Pangilinan J."/>
            <person name="Grigoriev I."/>
            <person name="Heitman J."/>
            <person name="Sanya K."/>
            <person name="Garre V."/>
        </authorList>
    </citation>
    <scope>NUCLEOTIDE SEQUENCE [LARGE SCALE GENOMIC DNA]</scope>
    <source>
        <strain evidence="11 12">MU402</strain>
    </source>
</reference>
<dbReference type="PANTHER" id="PTHR31570">
    <property type="entry name" value="HAUS AUGMIN-LIKE COMPLEX SUBUNIT 1"/>
    <property type="match status" value="1"/>
</dbReference>
<evidence type="ECO:0000256" key="9">
    <source>
        <dbReference type="ARBA" id="ARBA00023306"/>
    </source>
</evidence>
<protein>
    <recommendedName>
        <fullName evidence="13">HAUS augmin-like complex subunit 1</fullName>
    </recommendedName>
</protein>
<dbReference type="GO" id="GO:0051225">
    <property type="term" value="P:spindle assembly"/>
    <property type="evidence" value="ECO:0007669"/>
    <property type="project" value="InterPro"/>
</dbReference>
<keyword evidence="8" id="KW-0206">Cytoskeleton</keyword>
<feature type="coiled-coil region" evidence="10">
    <location>
        <begin position="173"/>
        <end position="238"/>
    </location>
</feature>
<sequence>MDWSHVDSWLSSVYKGNPIPDFERTNDSYHLLDTLKNLNFNSMPLIQHILASKLHFNLSNDSEKAIDSLAMLAESLGMDTIELSNYYTAVSKLTMDRMELQHESFKLDEMEYMLAESQKKANDELSLIKGMLLKLQQEQPQEIAAAQQHIGDKEILSSEYRLLQQKYDDLGVEETTLTKMQELENQADAAESQCRHQQMKLESFAALPSDMVLASIKIQEAEDDLHQLEQVRETLLSEIADSVH</sequence>
<name>A0A8H4BFQ7_MUCCL</name>
<dbReference type="GO" id="GO:0051301">
    <property type="term" value="P:cell division"/>
    <property type="evidence" value="ECO:0007669"/>
    <property type="project" value="UniProtKB-KW"/>
</dbReference>
<evidence type="ECO:0000256" key="4">
    <source>
        <dbReference type="ARBA" id="ARBA00022618"/>
    </source>
</evidence>
<gene>
    <name evidence="11" type="ORF">FB192DRAFT_1129810</name>
</gene>
<dbReference type="GO" id="GO:0005829">
    <property type="term" value="C:cytosol"/>
    <property type="evidence" value="ECO:0007669"/>
    <property type="project" value="TreeGrafter"/>
</dbReference>
<keyword evidence="4" id="KW-0132">Cell division</keyword>
<dbReference type="EMBL" id="JAAECE010000005">
    <property type="protein sequence ID" value="KAF1801325.1"/>
    <property type="molecule type" value="Genomic_DNA"/>
</dbReference>
<evidence type="ECO:0000313" key="12">
    <source>
        <dbReference type="Proteomes" id="UP000469890"/>
    </source>
</evidence>
<evidence type="ECO:0000256" key="7">
    <source>
        <dbReference type="ARBA" id="ARBA00023054"/>
    </source>
</evidence>
<comment type="caution">
    <text evidence="11">The sequence shown here is derived from an EMBL/GenBank/DDBJ whole genome shotgun (WGS) entry which is preliminary data.</text>
</comment>
<dbReference type="Proteomes" id="UP000469890">
    <property type="component" value="Unassembled WGS sequence"/>
</dbReference>
<dbReference type="GO" id="GO:0005874">
    <property type="term" value="C:microtubule"/>
    <property type="evidence" value="ECO:0007669"/>
    <property type="project" value="UniProtKB-KW"/>
</dbReference>
<dbReference type="GO" id="GO:0005819">
    <property type="term" value="C:spindle"/>
    <property type="evidence" value="ECO:0007669"/>
    <property type="project" value="UniProtKB-SubCell"/>
</dbReference>
<evidence type="ECO:0000256" key="6">
    <source>
        <dbReference type="ARBA" id="ARBA00022776"/>
    </source>
</evidence>
<evidence type="ECO:0000313" key="11">
    <source>
        <dbReference type="EMBL" id="KAF1801325.1"/>
    </source>
</evidence>
<keyword evidence="5" id="KW-0493">Microtubule</keyword>
<evidence type="ECO:0000256" key="1">
    <source>
        <dbReference type="ARBA" id="ARBA00004186"/>
    </source>
</evidence>
<evidence type="ECO:0000256" key="3">
    <source>
        <dbReference type="ARBA" id="ARBA00022490"/>
    </source>
</evidence>
<evidence type="ECO:0000256" key="5">
    <source>
        <dbReference type="ARBA" id="ARBA00022701"/>
    </source>
</evidence>
<dbReference type="PANTHER" id="PTHR31570:SF1">
    <property type="entry name" value="HAUS AUGMIN-LIKE COMPLEX SUBUNIT 1"/>
    <property type="match status" value="1"/>
</dbReference>
<proteinExistence type="inferred from homology"/>
<evidence type="ECO:0008006" key="13">
    <source>
        <dbReference type="Google" id="ProtNLM"/>
    </source>
</evidence>
<evidence type="ECO:0000256" key="10">
    <source>
        <dbReference type="SAM" id="Coils"/>
    </source>
</evidence>
<keyword evidence="3" id="KW-0963">Cytoplasm</keyword>
<comment type="subcellular location">
    <subcellularLocation>
        <location evidence="1">Cytoplasm</location>
        <location evidence="1">Cytoskeleton</location>
        <location evidence="1">Spindle</location>
    </subcellularLocation>
</comment>
<keyword evidence="6" id="KW-0498">Mitosis</keyword>
<keyword evidence="9" id="KW-0131">Cell cycle</keyword>
<dbReference type="InterPro" id="IPR026243">
    <property type="entry name" value="HAUS1"/>
</dbReference>
<keyword evidence="7 10" id="KW-0175">Coiled coil</keyword>
<dbReference type="GO" id="GO:0070652">
    <property type="term" value="C:HAUS complex"/>
    <property type="evidence" value="ECO:0007669"/>
    <property type="project" value="InterPro"/>
</dbReference>
<comment type="similarity">
    <text evidence="2">Belongs to the HAUS1 family.</text>
</comment>
<evidence type="ECO:0000256" key="2">
    <source>
        <dbReference type="ARBA" id="ARBA00005479"/>
    </source>
</evidence>
<evidence type="ECO:0000256" key="8">
    <source>
        <dbReference type="ARBA" id="ARBA00023212"/>
    </source>
</evidence>
<accession>A0A8H4BFQ7</accession>
<dbReference type="AlphaFoldDB" id="A0A8H4BFQ7"/>